<name>A0AAN9LY29_PHACN</name>
<keyword evidence="1" id="KW-0812">Transmembrane</keyword>
<proteinExistence type="predicted"/>
<sequence length="164" mass="17700">MHLHRPVSGSQYLSHGGEQNGQSDAVIHFPGFPSMVVLHLQTSSTQMAESLHKLNFPLQSSFSLHKAKDALVKVALVALIFAFALIACNGFALDEDTCKENDDCKGKLSLCKDSAICVDEVCKCKTTILGKPGKCITASDCPFCSPPCDKYCDPDTGLCKCMCH</sequence>
<accession>A0AAN9LY29</accession>
<dbReference type="EMBL" id="JAYMYR010000009">
    <property type="protein sequence ID" value="KAK7342609.1"/>
    <property type="molecule type" value="Genomic_DNA"/>
</dbReference>
<evidence type="ECO:0000313" key="3">
    <source>
        <dbReference type="Proteomes" id="UP001374584"/>
    </source>
</evidence>
<dbReference type="AlphaFoldDB" id="A0AAN9LY29"/>
<evidence type="ECO:0000256" key="1">
    <source>
        <dbReference type="SAM" id="Phobius"/>
    </source>
</evidence>
<dbReference type="Proteomes" id="UP001374584">
    <property type="component" value="Unassembled WGS sequence"/>
</dbReference>
<organism evidence="2 3">
    <name type="scientific">Phaseolus coccineus</name>
    <name type="common">Scarlet runner bean</name>
    <name type="synonym">Phaseolus multiflorus</name>
    <dbReference type="NCBI Taxonomy" id="3886"/>
    <lineage>
        <taxon>Eukaryota</taxon>
        <taxon>Viridiplantae</taxon>
        <taxon>Streptophyta</taxon>
        <taxon>Embryophyta</taxon>
        <taxon>Tracheophyta</taxon>
        <taxon>Spermatophyta</taxon>
        <taxon>Magnoliopsida</taxon>
        <taxon>eudicotyledons</taxon>
        <taxon>Gunneridae</taxon>
        <taxon>Pentapetalae</taxon>
        <taxon>rosids</taxon>
        <taxon>fabids</taxon>
        <taxon>Fabales</taxon>
        <taxon>Fabaceae</taxon>
        <taxon>Papilionoideae</taxon>
        <taxon>50 kb inversion clade</taxon>
        <taxon>NPAAA clade</taxon>
        <taxon>indigoferoid/millettioid clade</taxon>
        <taxon>Phaseoleae</taxon>
        <taxon>Phaseolus</taxon>
    </lineage>
</organism>
<feature type="transmembrane region" description="Helical" evidence="1">
    <location>
        <begin position="70"/>
        <end position="93"/>
    </location>
</feature>
<keyword evidence="1" id="KW-1133">Transmembrane helix</keyword>
<keyword evidence="3" id="KW-1185">Reference proteome</keyword>
<gene>
    <name evidence="2" type="ORF">VNO80_25565</name>
</gene>
<keyword evidence="1" id="KW-0472">Membrane</keyword>
<evidence type="ECO:0000313" key="2">
    <source>
        <dbReference type="EMBL" id="KAK7342609.1"/>
    </source>
</evidence>
<reference evidence="2 3" key="1">
    <citation type="submission" date="2024-01" db="EMBL/GenBank/DDBJ databases">
        <title>The genomes of 5 underutilized Papilionoideae crops provide insights into root nodulation and disease resistanc.</title>
        <authorList>
            <person name="Jiang F."/>
        </authorList>
    </citation>
    <scope>NUCLEOTIDE SEQUENCE [LARGE SCALE GENOMIC DNA]</scope>
    <source>
        <strain evidence="2">JINMINGXINNONG_FW02</strain>
        <tissue evidence="2">Leaves</tissue>
    </source>
</reference>
<protein>
    <submittedName>
        <fullName evidence="2">Uncharacterized protein</fullName>
    </submittedName>
</protein>
<comment type="caution">
    <text evidence="2">The sequence shown here is derived from an EMBL/GenBank/DDBJ whole genome shotgun (WGS) entry which is preliminary data.</text>
</comment>